<dbReference type="AlphaFoldDB" id="A0A3M7RA15"/>
<evidence type="ECO:0000313" key="2">
    <source>
        <dbReference type="Proteomes" id="UP000276133"/>
    </source>
</evidence>
<sequence>MKKYIKSAKILQKENNRKKTKNYKIFSSFLTKTQVTRKPWRSKQSNNQPTSYFVGKYFNNLN</sequence>
<dbReference type="Proteomes" id="UP000276133">
    <property type="component" value="Unassembled WGS sequence"/>
</dbReference>
<evidence type="ECO:0000313" key="1">
    <source>
        <dbReference type="EMBL" id="RNA20095.1"/>
    </source>
</evidence>
<gene>
    <name evidence="1" type="ORF">BpHYR1_014904</name>
</gene>
<reference evidence="1 2" key="1">
    <citation type="journal article" date="2018" name="Sci. Rep.">
        <title>Genomic signatures of local adaptation to the degree of environmental predictability in rotifers.</title>
        <authorList>
            <person name="Franch-Gras L."/>
            <person name="Hahn C."/>
            <person name="Garcia-Roger E.M."/>
            <person name="Carmona M.J."/>
            <person name="Serra M."/>
            <person name="Gomez A."/>
        </authorList>
    </citation>
    <scope>NUCLEOTIDE SEQUENCE [LARGE SCALE GENOMIC DNA]</scope>
    <source>
        <strain evidence="1">HYR1</strain>
    </source>
</reference>
<organism evidence="1 2">
    <name type="scientific">Brachionus plicatilis</name>
    <name type="common">Marine rotifer</name>
    <name type="synonym">Brachionus muelleri</name>
    <dbReference type="NCBI Taxonomy" id="10195"/>
    <lineage>
        <taxon>Eukaryota</taxon>
        <taxon>Metazoa</taxon>
        <taxon>Spiralia</taxon>
        <taxon>Gnathifera</taxon>
        <taxon>Rotifera</taxon>
        <taxon>Eurotatoria</taxon>
        <taxon>Monogononta</taxon>
        <taxon>Pseudotrocha</taxon>
        <taxon>Ploima</taxon>
        <taxon>Brachionidae</taxon>
        <taxon>Brachionus</taxon>
    </lineage>
</organism>
<dbReference type="EMBL" id="REGN01003923">
    <property type="protein sequence ID" value="RNA20095.1"/>
    <property type="molecule type" value="Genomic_DNA"/>
</dbReference>
<name>A0A3M7RA15_BRAPC</name>
<accession>A0A3M7RA15</accession>
<keyword evidence="2" id="KW-1185">Reference proteome</keyword>
<comment type="caution">
    <text evidence="1">The sequence shown here is derived from an EMBL/GenBank/DDBJ whole genome shotgun (WGS) entry which is preliminary data.</text>
</comment>
<protein>
    <submittedName>
        <fullName evidence="1">Uncharacterized protein</fullName>
    </submittedName>
</protein>
<proteinExistence type="predicted"/>